<accession>A0A6J5QYE1</accession>
<dbReference type="EMBL" id="LR797112">
    <property type="protein sequence ID" value="CAB4187456.1"/>
    <property type="molecule type" value="Genomic_DNA"/>
</dbReference>
<dbReference type="EMBL" id="LR797478">
    <property type="protein sequence ID" value="CAB4219287.1"/>
    <property type="molecule type" value="Genomic_DNA"/>
</dbReference>
<gene>
    <name evidence="1" type="ORF">UFOVP1163_30</name>
    <name evidence="2" type="ORF">UFOVP1613_28</name>
</gene>
<sequence length="78" mass="8636">MVEQQNSGASFACILERERLLRKSTTSGDSGASETMPPSYPYVLSIIEATREYMGLEQKALRSDTESIKNSYSLSLPN</sequence>
<name>A0A6J5QYE1_9CAUD</name>
<protein>
    <submittedName>
        <fullName evidence="1">Uncharacterized protein</fullName>
    </submittedName>
</protein>
<reference evidence="1" key="1">
    <citation type="submission" date="2020-05" db="EMBL/GenBank/DDBJ databases">
        <authorList>
            <person name="Chiriac C."/>
            <person name="Salcher M."/>
            <person name="Ghai R."/>
            <person name="Kavagutti S V."/>
        </authorList>
    </citation>
    <scope>NUCLEOTIDE SEQUENCE</scope>
</reference>
<proteinExistence type="predicted"/>
<organism evidence="1">
    <name type="scientific">uncultured Caudovirales phage</name>
    <dbReference type="NCBI Taxonomy" id="2100421"/>
    <lineage>
        <taxon>Viruses</taxon>
        <taxon>Duplodnaviria</taxon>
        <taxon>Heunggongvirae</taxon>
        <taxon>Uroviricota</taxon>
        <taxon>Caudoviricetes</taxon>
        <taxon>Peduoviridae</taxon>
        <taxon>Maltschvirus</taxon>
        <taxon>Maltschvirus maltsch</taxon>
    </lineage>
</organism>
<evidence type="ECO:0000313" key="1">
    <source>
        <dbReference type="EMBL" id="CAB4187456.1"/>
    </source>
</evidence>
<evidence type="ECO:0000313" key="2">
    <source>
        <dbReference type="EMBL" id="CAB4219287.1"/>
    </source>
</evidence>